<feature type="compositionally biased region" description="Polar residues" evidence="8">
    <location>
        <begin position="194"/>
        <end position="223"/>
    </location>
</feature>
<feature type="disulfide bond" evidence="7">
    <location>
        <begin position="85"/>
        <end position="103"/>
    </location>
</feature>
<feature type="chain" id="PRO_5043876876" evidence="9">
    <location>
        <begin position="24"/>
        <end position="615"/>
    </location>
</feature>
<dbReference type="GO" id="GO:0005615">
    <property type="term" value="C:extracellular space"/>
    <property type="evidence" value="ECO:0007669"/>
    <property type="project" value="TreeGrafter"/>
</dbReference>
<dbReference type="SUPFAM" id="SSF57424">
    <property type="entry name" value="LDL receptor-like module"/>
    <property type="match status" value="2"/>
</dbReference>
<keyword evidence="3 9" id="KW-0732">Signal</keyword>
<gene>
    <name evidence="10" type="ORF">JTE90_021360</name>
</gene>
<feature type="disulfide bond" evidence="7">
    <location>
        <begin position="49"/>
        <end position="64"/>
    </location>
</feature>
<protein>
    <submittedName>
        <fullName evidence="10">Uncharacterized protein</fullName>
    </submittedName>
</protein>
<dbReference type="InterPro" id="IPR002157">
    <property type="entry name" value="Cbl-bd_prot"/>
</dbReference>
<evidence type="ECO:0000256" key="8">
    <source>
        <dbReference type="SAM" id="MobiDB-lite"/>
    </source>
</evidence>
<dbReference type="PROSITE" id="PS50068">
    <property type="entry name" value="LDLRA_2"/>
    <property type="match status" value="2"/>
</dbReference>
<evidence type="ECO:0000313" key="10">
    <source>
        <dbReference type="EMBL" id="KAG8175710.1"/>
    </source>
</evidence>
<evidence type="ECO:0000256" key="3">
    <source>
        <dbReference type="ARBA" id="ARBA00022729"/>
    </source>
</evidence>
<dbReference type="Gene3D" id="4.10.400.10">
    <property type="entry name" value="Low-density Lipoprotein Receptor"/>
    <property type="match status" value="2"/>
</dbReference>
<dbReference type="CDD" id="cd00112">
    <property type="entry name" value="LDLa"/>
    <property type="match status" value="2"/>
</dbReference>
<accession>A0AAV6TUH4</accession>
<feature type="disulfide bond" evidence="7">
    <location>
        <begin position="78"/>
        <end position="90"/>
    </location>
</feature>
<feature type="region of interest" description="Disordered" evidence="8">
    <location>
        <begin position="192"/>
        <end position="223"/>
    </location>
</feature>
<dbReference type="GO" id="GO:0015889">
    <property type="term" value="P:cobalamin transport"/>
    <property type="evidence" value="ECO:0007669"/>
    <property type="project" value="InterPro"/>
</dbReference>
<proteinExistence type="predicted"/>
<dbReference type="InterPro" id="IPR023415">
    <property type="entry name" value="LDLR_class-A_CS"/>
</dbReference>
<dbReference type="PANTHER" id="PTHR10559">
    <property type="entry name" value="TRANSCOBALAMIN-1/GASTRIC INTRINSIC FACTOR"/>
    <property type="match status" value="1"/>
</dbReference>
<dbReference type="Pfam" id="PF01122">
    <property type="entry name" value="Cobalamin_bind"/>
    <property type="match status" value="1"/>
</dbReference>
<feature type="disulfide bond" evidence="6">
    <location>
        <begin position="458"/>
        <end position="499"/>
    </location>
</feature>
<dbReference type="Proteomes" id="UP000827092">
    <property type="component" value="Unassembled WGS sequence"/>
</dbReference>
<evidence type="ECO:0000256" key="1">
    <source>
        <dbReference type="ARBA" id="ARBA00004613"/>
    </source>
</evidence>
<dbReference type="InterPro" id="IPR036055">
    <property type="entry name" value="LDL_receptor-like_sf"/>
</dbReference>
<dbReference type="InterPro" id="IPR051588">
    <property type="entry name" value="Cobalamin_Transport"/>
</dbReference>
<dbReference type="SMART" id="SM00192">
    <property type="entry name" value="LDLa"/>
    <property type="match status" value="2"/>
</dbReference>
<dbReference type="Pfam" id="PF00057">
    <property type="entry name" value="Ldl_recept_a"/>
    <property type="match status" value="2"/>
</dbReference>
<reference evidence="10 11" key="1">
    <citation type="journal article" date="2022" name="Nat. Ecol. Evol.">
        <title>A masculinizing supergene underlies an exaggerated male reproductive morph in a spider.</title>
        <authorList>
            <person name="Hendrickx F."/>
            <person name="De Corte Z."/>
            <person name="Sonet G."/>
            <person name="Van Belleghem S.M."/>
            <person name="Kostlbacher S."/>
            <person name="Vangestel C."/>
        </authorList>
    </citation>
    <scope>NUCLEOTIDE SEQUENCE [LARGE SCALE GENOMIC DNA]</scope>
    <source>
        <strain evidence="10">W744_W776</strain>
    </source>
</reference>
<dbReference type="InterPro" id="IPR002172">
    <property type="entry name" value="LDrepeatLR_classA_rpt"/>
</dbReference>
<name>A0AAV6TUH4_9ARAC</name>
<dbReference type="PRINTS" id="PR00261">
    <property type="entry name" value="LDLRECEPTOR"/>
</dbReference>
<feature type="disulfide bond" evidence="7">
    <location>
        <begin position="97"/>
        <end position="112"/>
    </location>
</feature>
<dbReference type="PANTHER" id="PTHR10559:SF18">
    <property type="entry name" value="TRANSCOBALAMIN II"/>
    <property type="match status" value="1"/>
</dbReference>
<dbReference type="EMBL" id="JAFNEN010000959">
    <property type="protein sequence ID" value="KAG8175710.1"/>
    <property type="molecule type" value="Genomic_DNA"/>
</dbReference>
<keyword evidence="11" id="KW-1185">Reference proteome</keyword>
<evidence type="ECO:0000256" key="6">
    <source>
        <dbReference type="PIRSR" id="PIRSR602157-2"/>
    </source>
</evidence>
<keyword evidence="2" id="KW-0964">Secreted</keyword>
<keyword evidence="4 6" id="KW-1015">Disulfide bond</keyword>
<evidence type="ECO:0000256" key="7">
    <source>
        <dbReference type="PROSITE-ProRule" id="PRU00124"/>
    </source>
</evidence>
<dbReference type="SUPFAM" id="SSF48239">
    <property type="entry name" value="Terpenoid cyclases/Protein prenyltransferases"/>
    <property type="match status" value="1"/>
</dbReference>
<comment type="caution">
    <text evidence="10">The sequence shown here is derived from an EMBL/GenBank/DDBJ whole genome shotgun (WGS) entry which is preliminary data.</text>
</comment>
<feature type="disulfide bond" evidence="7">
    <location>
        <begin position="37"/>
        <end position="55"/>
    </location>
</feature>
<dbReference type="PROSITE" id="PS01209">
    <property type="entry name" value="LDLRA_1"/>
    <property type="match status" value="1"/>
</dbReference>
<feature type="binding site" evidence="5">
    <location>
        <position position="488"/>
    </location>
    <ligand>
        <name>cyanocob(III)alamin</name>
        <dbReference type="ChEBI" id="CHEBI:17439"/>
    </ligand>
</feature>
<feature type="compositionally biased region" description="Basic and acidic residues" evidence="8">
    <location>
        <begin position="274"/>
        <end position="286"/>
    </location>
</feature>
<evidence type="ECO:0000256" key="9">
    <source>
        <dbReference type="SAM" id="SignalP"/>
    </source>
</evidence>
<sequence>MGSLKACIALFCLLFFLIESIETGEGNRTCSNDSLPCDDGECVSRGKWCDGQSNCKDESDEAYCKKKGWWTSDDPNFCEGTHFLCKIGQCIPLVGKCDGFEDCKDKSDEWKCEPETRDDYDDHLLLTTFSPIPTETTSIESTSIRDGLEKDDIETTTQSSHPIFTKVAQLETSHTDVPSSTNLSTSALKLPETVPTSSQVTITNSTSTKSLPPATHQTIPQPQTWKVDQSHVTITGATIHGSQVYRFISSDPKRYYEGYYNQYGQFVTTYSNEGQERYPRPRTEPPRRHRPPPLTISTAAPLSFDRKLKAPSRFYFAKDYTRTYLRENAVYIDLGRAWILSNRSAEGGWGSETPRALIALSLINNSFVNETYENNIMQKHFQVFLGTSLIRGDTKTTSINRLAMFVNALIATCQNPRDFHGTDYTELVRKRLREQLRNSQHRRNEVQSPNPFVCLSLCLADRDLERQEVHHLITRLQSHDSEDEFEQDENAMAILAVACHLQRHKSIYPSDSEYLRPWDSLLRNATWKLLNRMRDDGSFGSVYSTAIAAQALMSVNETRNWNPELTFNFLREHQKDDGSFGDFLATYLVLPALSGRSLLHLRNTQCTPPNSDRGK</sequence>
<feature type="disulfide bond" evidence="7">
    <location>
        <begin position="30"/>
        <end position="42"/>
    </location>
</feature>
<dbReference type="GO" id="GO:0031419">
    <property type="term" value="F:cobalamin binding"/>
    <property type="evidence" value="ECO:0007669"/>
    <property type="project" value="InterPro"/>
</dbReference>
<dbReference type="InterPro" id="IPR008930">
    <property type="entry name" value="Terpenoid_cyclase/PrenylTrfase"/>
</dbReference>
<evidence type="ECO:0000256" key="4">
    <source>
        <dbReference type="ARBA" id="ARBA00023157"/>
    </source>
</evidence>
<organism evidence="10 11">
    <name type="scientific">Oedothorax gibbosus</name>
    <dbReference type="NCBI Taxonomy" id="931172"/>
    <lineage>
        <taxon>Eukaryota</taxon>
        <taxon>Metazoa</taxon>
        <taxon>Ecdysozoa</taxon>
        <taxon>Arthropoda</taxon>
        <taxon>Chelicerata</taxon>
        <taxon>Arachnida</taxon>
        <taxon>Araneae</taxon>
        <taxon>Araneomorphae</taxon>
        <taxon>Entelegynae</taxon>
        <taxon>Araneoidea</taxon>
        <taxon>Linyphiidae</taxon>
        <taxon>Erigoninae</taxon>
        <taxon>Oedothorax</taxon>
    </lineage>
</organism>
<evidence type="ECO:0000313" key="11">
    <source>
        <dbReference type="Proteomes" id="UP000827092"/>
    </source>
</evidence>
<dbReference type="AlphaFoldDB" id="A0AAV6TUH4"/>
<evidence type="ECO:0000256" key="5">
    <source>
        <dbReference type="PIRSR" id="PIRSR602157-1"/>
    </source>
</evidence>
<evidence type="ECO:0000256" key="2">
    <source>
        <dbReference type="ARBA" id="ARBA00022525"/>
    </source>
</evidence>
<comment type="subcellular location">
    <subcellularLocation>
        <location evidence="1">Secreted</location>
    </subcellularLocation>
</comment>
<dbReference type="Gene3D" id="1.50.10.20">
    <property type="match status" value="1"/>
</dbReference>
<feature type="region of interest" description="Disordered" evidence="8">
    <location>
        <begin position="270"/>
        <end position="298"/>
    </location>
</feature>
<keyword evidence="5" id="KW-0170">Cobalt</keyword>
<feature type="signal peptide" evidence="9">
    <location>
        <begin position="1"/>
        <end position="23"/>
    </location>
</feature>